<dbReference type="AlphaFoldDB" id="A0A814V8L5"/>
<evidence type="ECO:0000256" key="1">
    <source>
        <dbReference type="ARBA" id="ARBA00022679"/>
    </source>
</evidence>
<keyword evidence="2" id="KW-0472">Membrane</keyword>
<dbReference type="Proteomes" id="UP000663832">
    <property type="component" value="Unassembled WGS sequence"/>
</dbReference>
<dbReference type="GO" id="GO:0008194">
    <property type="term" value="F:UDP-glycosyltransferase activity"/>
    <property type="evidence" value="ECO:0007669"/>
    <property type="project" value="InterPro"/>
</dbReference>
<dbReference type="Gene3D" id="3.40.50.2000">
    <property type="entry name" value="Glycogen Phosphorylase B"/>
    <property type="match status" value="2"/>
</dbReference>
<evidence type="ECO:0000256" key="2">
    <source>
        <dbReference type="SAM" id="Phobius"/>
    </source>
</evidence>
<comment type="caution">
    <text evidence="4">The sequence shown here is derived from an EMBL/GenBank/DDBJ whole genome shotgun (WGS) entry which is preliminary data.</text>
</comment>
<gene>
    <name evidence="3" type="ORF">BJG266_LOCUS19674</name>
    <name evidence="4" type="ORF">QVE165_LOCUS24943</name>
</gene>
<evidence type="ECO:0000313" key="5">
    <source>
        <dbReference type="Proteomes" id="UP000663832"/>
    </source>
</evidence>
<evidence type="ECO:0000313" key="3">
    <source>
        <dbReference type="EMBL" id="CAF1070383.1"/>
    </source>
</evidence>
<keyword evidence="1" id="KW-0808">Transferase</keyword>
<dbReference type="SUPFAM" id="SSF53756">
    <property type="entry name" value="UDP-Glycosyltransferase/glycogen phosphorylase"/>
    <property type="match status" value="1"/>
</dbReference>
<reference evidence="4" key="1">
    <citation type="submission" date="2021-02" db="EMBL/GenBank/DDBJ databases">
        <authorList>
            <person name="Nowell W R."/>
        </authorList>
    </citation>
    <scope>NUCLEOTIDE SEQUENCE</scope>
</reference>
<name>A0A814V8L5_9BILA</name>
<sequence length="164" mass="18859">MGSILESLYLGKPLLCMPFNMDQFANAMIVVNRGIGQSLFVPPSAFQSLINPYDFTKYTFTPDSVKTKALILWMDATYEKTVTQMSLEMKHAGGLQRAVEEIEFFVKLDGNLDRFVPFQSTLSFYQRSMFDLLLIFIILPGATMVYIIRACCKRQRQRQKKKTD</sequence>
<dbReference type="EMBL" id="CAJNOM010000178">
    <property type="protein sequence ID" value="CAF1185642.1"/>
    <property type="molecule type" value="Genomic_DNA"/>
</dbReference>
<dbReference type="OrthoDB" id="5835829at2759"/>
<proteinExistence type="predicted"/>
<organism evidence="4 5">
    <name type="scientific">Adineta steineri</name>
    <dbReference type="NCBI Taxonomy" id="433720"/>
    <lineage>
        <taxon>Eukaryota</taxon>
        <taxon>Metazoa</taxon>
        <taxon>Spiralia</taxon>
        <taxon>Gnathifera</taxon>
        <taxon>Rotifera</taxon>
        <taxon>Eurotatoria</taxon>
        <taxon>Bdelloidea</taxon>
        <taxon>Adinetida</taxon>
        <taxon>Adinetidae</taxon>
        <taxon>Adineta</taxon>
    </lineage>
</organism>
<keyword evidence="5" id="KW-1185">Reference proteome</keyword>
<protein>
    <submittedName>
        <fullName evidence="4">Uncharacterized protein</fullName>
    </submittedName>
</protein>
<feature type="transmembrane region" description="Helical" evidence="2">
    <location>
        <begin position="132"/>
        <end position="152"/>
    </location>
</feature>
<dbReference type="EMBL" id="CAJNOI010000107">
    <property type="protein sequence ID" value="CAF1070383.1"/>
    <property type="molecule type" value="Genomic_DNA"/>
</dbReference>
<dbReference type="Pfam" id="PF00201">
    <property type="entry name" value="UDPGT"/>
    <property type="match status" value="1"/>
</dbReference>
<dbReference type="Proteomes" id="UP000663877">
    <property type="component" value="Unassembled WGS sequence"/>
</dbReference>
<accession>A0A814V8L5</accession>
<evidence type="ECO:0000313" key="4">
    <source>
        <dbReference type="EMBL" id="CAF1185642.1"/>
    </source>
</evidence>
<keyword evidence="2" id="KW-0812">Transmembrane</keyword>
<keyword evidence="2" id="KW-1133">Transmembrane helix</keyword>
<dbReference type="InterPro" id="IPR002213">
    <property type="entry name" value="UDP_glucos_trans"/>
</dbReference>